<feature type="compositionally biased region" description="Acidic residues" evidence="1">
    <location>
        <begin position="58"/>
        <end position="68"/>
    </location>
</feature>
<evidence type="ECO:0000256" key="1">
    <source>
        <dbReference type="SAM" id="MobiDB-lite"/>
    </source>
</evidence>
<gene>
    <name evidence="2" type="primary">15</name>
    <name evidence="2" type="ORF">SEA_VANLEE_15</name>
</gene>
<sequence length="123" mass="12661">MRGGSPNPPTKGADMSNFDLPVTLVSPKGREEVVDNFERANNLVLACGYSIKPKPAEDADEADSDEAADQLSPNAQAFTESAASADKGDADKADTVEAPVTATTPAPKTAAKTGAAKPKDDTK</sequence>
<proteinExistence type="predicted"/>
<evidence type="ECO:0000313" key="3">
    <source>
        <dbReference type="Proteomes" id="UP000683422"/>
    </source>
</evidence>
<reference evidence="2" key="1">
    <citation type="submission" date="2021-04" db="EMBL/GenBank/DDBJ databases">
        <authorList>
            <person name="Barnhill K.B."/>
            <person name="Biggs A.M."/>
            <person name="Bland J."/>
            <person name="Choudhary H.M."/>
            <person name="Crogan R.E."/>
            <person name="Finocchiaro A.B."/>
            <person name="Franco V."/>
            <person name="Fuller T.A."/>
            <person name="Hanwacker C.G."/>
            <person name="Howard Z.E."/>
            <person name="Iqbal M."/>
            <person name="Mathew A.M."/>
            <person name="Miller S."/>
            <person name="Padhye S."/>
            <person name="Rainey E."/>
            <person name="Rodriguez A."/>
            <person name="Stewart E."/>
            <person name="Otero L.A."/>
            <person name="Chase M.A."/>
            <person name="Pollenz R.S."/>
            <person name="Garlena R.A."/>
            <person name="Russell D.A."/>
            <person name="Jacobs-Sera D."/>
            <person name="Hatfull G.F."/>
        </authorList>
    </citation>
    <scope>NUCLEOTIDE SEQUENCE</scope>
</reference>
<dbReference type="RefSeq" id="YP_010755756.1">
    <property type="nucleotide sequence ID" value="NC_073474.1"/>
</dbReference>
<feature type="region of interest" description="Disordered" evidence="1">
    <location>
        <begin position="1"/>
        <end position="22"/>
    </location>
</feature>
<dbReference type="GeneID" id="80020428"/>
<feature type="region of interest" description="Disordered" evidence="1">
    <location>
        <begin position="53"/>
        <end position="123"/>
    </location>
</feature>
<dbReference type="Proteomes" id="UP000683422">
    <property type="component" value="Segment"/>
</dbReference>
<organism evidence="2 3">
    <name type="scientific">Gordonia phage VanLee</name>
    <dbReference type="NCBI Taxonomy" id="2845816"/>
    <lineage>
        <taxon>Viruses</taxon>
        <taxon>Duplodnaviria</taxon>
        <taxon>Heunggongvirae</taxon>
        <taxon>Uroviricota</taxon>
        <taxon>Caudoviricetes</taxon>
        <taxon>Kruegerviridae</taxon>
        <taxon>Vanleevirus</taxon>
        <taxon>Vanleevirus vanlee</taxon>
    </lineage>
</organism>
<name>A0A8F2IFC0_9CAUD</name>
<accession>A0A8F2IFC0</accession>
<feature type="compositionally biased region" description="Low complexity" evidence="1">
    <location>
        <begin position="96"/>
        <end position="116"/>
    </location>
</feature>
<protein>
    <submittedName>
        <fullName evidence="2">Uncharacterized protein</fullName>
    </submittedName>
</protein>
<dbReference type="EMBL" id="MZ028627">
    <property type="protein sequence ID" value="QWS68133.1"/>
    <property type="molecule type" value="Genomic_DNA"/>
</dbReference>
<dbReference type="KEGG" id="vg:80020428"/>
<feature type="compositionally biased region" description="Basic and acidic residues" evidence="1">
    <location>
        <begin position="86"/>
        <end position="95"/>
    </location>
</feature>
<keyword evidence="3" id="KW-1185">Reference proteome</keyword>
<evidence type="ECO:0000313" key="2">
    <source>
        <dbReference type="EMBL" id="QWS68133.1"/>
    </source>
</evidence>